<dbReference type="Proteomes" id="UP001177021">
    <property type="component" value="Unassembled WGS sequence"/>
</dbReference>
<gene>
    <name evidence="1" type="ORF">MILVUS5_LOCUS33748</name>
</gene>
<organism evidence="1 2">
    <name type="scientific">Trifolium pratense</name>
    <name type="common">Red clover</name>
    <dbReference type="NCBI Taxonomy" id="57577"/>
    <lineage>
        <taxon>Eukaryota</taxon>
        <taxon>Viridiplantae</taxon>
        <taxon>Streptophyta</taxon>
        <taxon>Embryophyta</taxon>
        <taxon>Tracheophyta</taxon>
        <taxon>Spermatophyta</taxon>
        <taxon>Magnoliopsida</taxon>
        <taxon>eudicotyledons</taxon>
        <taxon>Gunneridae</taxon>
        <taxon>Pentapetalae</taxon>
        <taxon>rosids</taxon>
        <taxon>fabids</taxon>
        <taxon>Fabales</taxon>
        <taxon>Fabaceae</taxon>
        <taxon>Papilionoideae</taxon>
        <taxon>50 kb inversion clade</taxon>
        <taxon>NPAAA clade</taxon>
        <taxon>Hologalegina</taxon>
        <taxon>IRL clade</taxon>
        <taxon>Trifolieae</taxon>
        <taxon>Trifolium</taxon>
    </lineage>
</organism>
<keyword evidence="2" id="KW-1185">Reference proteome</keyword>
<dbReference type="EMBL" id="CASHSV030000615">
    <property type="protein sequence ID" value="CAJ2669554.1"/>
    <property type="molecule type" value="Genomic_DNA"/>
</dbReference>
<proteinExistence type="predicted"/>
<name>A0ACB0LN97_TRIPR</name>
<evidence type="ECO:0000313" key="1">
    <source>
        <dbReference type="EMBL" id="CAJ2669554.1"/>
    </source>
</evidence>
<reference evidence="1" key="1">
    <citation type="submission" date="2023-10" db="EMBL/GenBank/DDBJ databases">
        <authorList>
            <person name="Rodriguez Cubillos JULIANA M."/>
            <person name="De Vega J."/>
        </authorList>
    </citation>
    <scope>NUCLEOTIDE SEQUENCE</scope>
</reference>
<evidence type="ECO:0000313" key="2">
    <source>
        <dbReference type="Proteomes" id="UP001177021"/>
    </source>
</evidence>
<sequence>MLPLKLQSFLKHYTATTATTTTSWLPKTSSTLAFPSQNHKPPTLTFLADNSTTIQHLKQVHAQMIISSHINDEFAASRLFSSFALSPFGNLTHATKIFSSIHKPNSFMWNTLIRAQQQPHKSLSLYISMRRLGVLPGKHTFPFLLKACSSLSNPLLPCKQVHSHVVKFGLCFDCHVANGLVRGYCVSGDLVDARYVFDEIPMKSLSLWTSMICGYAQNFCYNEALELFEGMIVEGFEPNGATLASVLSACARSGCLELGERIHEFMRVKGVEVGVILGTALVYMYAKNGVILTARKLFDEMPERNVVTWNAMICGLASHGYVDDALSLFESMKKEGIVVPNGVTFVGVLNACCHAGLIDVGREVFCTMKVVYGIEPKIEHYGCMVDLLGRGGKLLEAEEMIKRMPWKPDVVILGSLLAASKNNGNTEVAERVVKEILNLEPHNHGVHVALSNMYAEAGLWQEVSRLRKMMKEEKLKKDPAWSLVAT</sequence>
<comment type="caution">
    <text evidence="1">The sequence shown here is derived from an EMBL/GenBank/DDBJ whole genome shotgun (WGS) entry which is preliminary data.</text>
</comment>
<accession>A0ACB0LN97</accession>
<protein>
    <submittedName>
        <fullName evidence="1">Uncharacterized protein</fullName>
    </submittedName>
</protein>